<keyword evidence="3 6" id="KW-0067">ATP-binding</keyword>
<dbReference type="AlphaFoldDB" id="A0AA38GLJ7"/>
<name>A0AA38GLJ7_TAXCH</name>
<dbReference type="InterPro" id="IPR001752">
    <property type="entry name" value="Kinesin_motor_dom"/>
</dbReference>
<feature type="non-terminal residue" evidence="11">
    <location>
        <position position="436"/>
    </location>
</feature>
<dbReference type="Gene3D" id="3.40.850.10">
    <property type="entry name" value="Kinesin motor domain"/>
    <property type="match status" value="1"/>
</dbReference>
<organism evidence="11 12">
    <name type="scientific">Taxus chinensis</name>
    <name type="common">Chinese yew</name>
    <name type="synonym">Taxus wallichiana var. chinensis</name>
    <dbReference type="NCBI Taxonomy" id="29808"/>
    <lineage>
        <taxon>Eukaryota</taxon>
        <taxon>Viridiplantae</taxon>
        <taxon>Streptophyta</taxon>
        <taxon>Embryophyta</taxon>
        <taxon>Tracheophyta</taxon>
        <taxon>Spermatophyta</taxon>
        <taxon>Pinopsida</taxon>
        <taxon>Pinidae</taxon>
        <taxon>Conifers II</taxon>
        <taxon>Cupressales</taxon>
        <taxon>Taxaceae</taxon>
        <taxon>Taxus</taxon>
    </lineage>
</organism>
<dbReference type="Pfam" id="PF00225">
    <property type="entry name" value="Kinesin"/>
    <property type="match status" value="1"/>
</dbReference>
<evidence type="ECO:0000256" key="4">
    <source>
        <dbReference type="ARBA" id="ARBA00023054"/>
    </source>
</evidence>
<dbReference type="GO" id="GO:0008017">
    <property type="term" value="F:microtubule binding"/>
    <property type="evidence" value="ECO:0007669"/>
    <property type="project" value="InterPro"/>
</dbReference>
<keyword evidence="5 6" id="KW-0505">Motor protein</keyword>
<feature type="compositionally biased region" description="Basic and acidic residues" evidence="9">
    <location>
        <begin position="422"/>
        <end position="436"/>
    </location>
</feature>
<evidence type="ECO:0000256" key="3">
    <source>
        <dbReference type="ARBA" id="ARBA00022840"/>
    </source>
</evidence>
<accession>A0AA38GLJ7</accession>
<dbReference type="InterPro" id="IPR027417">
    <property type="entry name" value="P-loop_NTPase"/>
</dbReference>
<evidence type="ECO:0000256" key="2">
    <source>
        <dbReference type="ARBA" id="ARBA00022741"/>
    </source>
</evidence>
<dbReference type="GO" id="GO:0007018">
    <property type="term" value="P:microtubule-based movement"/>
    <property type="evidence" value="ECO:0007669"/>
    <property type="project" value="InterPro"/>
</dbReference>
<dbReference type="PANTHER" id="PTHR47968">
    <property type="entry name" value="CENTROMERE PROTEIN E"/>
    <property type="match status" value="1"/>
</dbReference>
<keyword evidence="12" id="KW-1185">Reference proteome</keyword>
<evidence type="ECO:0000256" key="8">
    <source>
        <dbReference type="SAM" id="Coils"/>
    </source>
</evidence>
<evidence type="ECO:0000313" key="11">
    <source>
        <dbReference type="EMBL" id="KAH9325216.1"/>
    </source>
</evidence>
<dbReference type="OMA" id="SEMRMME"/>
<keyword evidence="2 6" id="KW-0547">Nucleotide-binding</keyword>
<evidence type="ECO:0000256" key="9">
    <source>
        <dbReference type="SAM" id="MobiDB-lite"/>
    </source>
</evidence>
<evidence type="ECO:0000256" key="1">
    <source>
        <dbReference type="ARBA" id="ARBA00022701"/>
    </source>
</evidence>
<evidence type="ECO:0000256" key="6">
    <source>
        <dbReference type="PROSITE-ProRule" id="PRU00283"/>
    </source>
</evidence>
<feature type="region of interest" description="Disordered" evidence="9">
    <location>
        <begin position="414"/>
        <end position="436"/>
    </location>
</feature>
<dbReference type="SUPFAM" id="SSF52540">
    <property type="entry name" value="P-loop containing nucleoside triphosphate hydrolases"/>
    <property type="match status" value="1"/>
</dbReference>
<dbReference type="InterPro" id="IPR027640">
    <property type="entry name" value="Kinesin-like_fam"/>
</dbReference>
<dbReference type="SMART" id="SM00129">
    <property type="entry name" value="KISc"/>
    <property type="match status" value="1"/>
</dbReference>
<reference evidence="11 12" key="1">
    <citation type="journal article" date="2021" name="Nat. Plants">
        <title>The Taxus genome provides insights into paclitaxel biosynthesis.</title>
        <authorList>
            <person name="Xiong X."/>
            <person name="Gou J."/>
            <person name="Liao Q."/>
            <person name="Li Y."/>
            <person name="Zhou Q."/>
            <person name="Bi G."/>
            <person name="Li C."/>
            <person name="Du R."/>
            <person name="Wang X."/>
            <person name="Sun T."/>
            <person name="Guo L."/>
            <person name="Liang H."/>
            <person name="Lu P."/>
            <person name="Wu Y."/>
            <person name="Zhang Z."/>
            <person name="Ro D.K."/>
            <person name="Shang Y."/>
            <person name="Huang S."/>
            <person name="Yan J."/>
        </authorList>
    </citation>
    <scope>NUCLEOTIDE SEQUENCE [LARGE SCALE GENOMIC DNA]</scope>
    <source>
        <strain evidence="11">Ta-2019</strain>
    </source>
</reference>
<evidence type="ECO:0000313" key="12">
    <source>
        <dbReference type="Proteomes" id="UP000824469"/>
    </source>
</evidence>
<evidence type="ECO:0000256" key="5">
    <source>
        <dbReference type="ARBA" id="ARBA00023175"/>
    </source>
</evidence>
<evidence type="ECO:0000259" key="10">
    <source>
        <dbReference type="PROSITE" id="PS50067"/>
    </source>
</evidence>
<dbReference type="PANTHER" id="PTHR47968:SF13">
    <property type="entry name" value="KINESIN-LIKE PROTEIN KIF19 ISOFORM X1"/>
    <property type="match status" value="1"/>
</dbReference>
<proteinExistence type="inferred from homology"/>
<protein>
    <recommendedName>
        <fullName evidence="7">Kinesin-like protein</fullName>
    </recommendedName>
</protein>
<keyword evidence="1 7" id="KW-0493">Microtubule</keyword>
<dbReference type="GO" id="GO:0005874">
    <property type="term" value="C:microtubule"/>
    <property type="evidence" value="ECO:0007669"/>
    <property type="project" value="UniProtKB-KW"/>
</dbReference>
<keyword evidence="4 8" id="KW-0175">Coiled coil</keyword>
<feature type="coiled-coil region" evidence="8">
    <location>
        <begin position="286"/>
        <end position="315"/>
    </location>
</feature>
<dbReference type="EMBL" id="JAHRHJ020000002">
    <property type="protein sequence ID" value="KAH9325216.1"/>
    <property type="molecule type" value="Genomic_DNA"/>
</dbReference>
<feature type="binding site" evidence="6">
    <location>
        <begin position="27"/>
        <end position="34"/>
    </location>
    <ligand>
        <name>ATP</name>
        <dbReference type="ChEBI" id="CHEBI:30616"/>
    </ligand>
</feature>
<feature type="domain" description="Kinesin motor" evidence="10">
    <location>
        <begin position="1"/>
        <end position="264"/>
    </location>
</feature>
<dbReference type="PROSITE" id="PS50067">
    <property type="entry name" value="KINESIN_MOTOR_2"/>
    <property type="match status" value="1"/>
</dbReference>
<evidence type="ECO:0000256" key="7">
    <source>
        <dbReference type="RuleBase" id="RU000394"/>
    </source>
</evidence>
<dbReference type="GO" id="GO:0005524">
    <property type="term" value="F:ATP binding"/>
    <property type="evidence" value="ECO:0007669"/>
    <property type="project" value="UniProtKB-UniRule"/>
</dbReference>
<dbReference type="PRINTS" id="PR00380">
    <property type="entry name" value="KINESINHEAVY"/>
</dbReference>
<dbReference type="PROSITE" id="PS00411">
    <property type="entry name" value="KINESIN_MOTOR_1"/>
    <property type="match status" value="1"/>
</dbReference>
<dbReference type="Proteomes" id="UP000824469">
    <property type="component" value="Unassembled WGS sequence"/>
</dbReference>
<gene>
    <name evidence="11" type="ORF">KI387_005394</name>
</gene>
<dbReference type="InterPro" id="IPR019821">
    <property type="entry name" value="Kinesin_motor_CS"/>
</dbReference>
<comment type="caution">
    <text evidence="11">The sequence shown here is derived from an EMBL/GenBank/DDBJ whole genome shotgun (WGS) entry which is preliminary data.</text>
</comment>
<dbReference type="InterPro" id="IPR036961">
    <property type="entry name" value="Kinesin_motor_dom_sf"/>
</dbReference>
<feature type="non-terminal residue" evidence="11">
    <location>
        <position position="1"/>
    </location>
</feature>
<sequence length="436" mass="48310">LRRILYSAAELVNGVVQGRNACVLCYGATGAGKTYTMLGTVGSPGVMVIAIKDLFAKLQELSFNGEHVVWISYLEVYNEAVKDLLSPGKALVLREDKQGNVSAGLTQHNTYSAEEVMTLLHRGNQNRATEATRMNETSSRSHAILQVVLEYKIKESSTTVIRTSKLSLVDLAGSERATATDQLTVRSVEGASINKSLLALSSCIRALMEQKKHVPYRLSKLTQLLKDSLGGACQTAMIANISPSSTSYSETQNTLHWANRAKEIRTKSSIANEELEIPDSQIEMTKQLLESQKQNEELRMQVAQLEQRLLAVESQKLTSSPSLPCSSPNLLPSSFTPPATVHLIRNFHDLKEESHHMKTEYSVQLKHKDDVTRTLYKMGPGVEQMIQNNVCVPTGADVSVIQPSEILTPKKPTRTTISASQHDYDNPDNRRWRFSD</sequence>
<dbReference type="GO" id="GO:0003777">
    <property type="term" value="F:microtubule motor activity"/>
    <property type="evidence" value="ECO:0007669"/>
    <property type="project" value="InterPro"/>
</dbReference>
<comment type="similarity">
    <text evidence="6 7">Belongs to the TRAFAC class myosin-kinesin ATPase superfamily. Kinesin family.</text>
</comment>